<dbReference type="FunFam" id="1.10.10.60:FF:000062">
    <property type="entry name" value="zinc fingers and homeoboxes protein 3"/>
    <property type="match status" value="1"/>
</dbReference>
<accession>A0A671WVI9</accession>
<feature type="compositionally biased region" description="Polar residues" evidence="33">
    <location>
        <begin position="1739"/>
        <end position="1754"/>
    </location>
</feature>
<dbReference type="GO" id="GO:0060090">
    <property type="term" value="F:molecular adaptor activity"/>
    <property type="evidence" value="ECO:0007669"/>
    <property type="project" value="UniProtKB-ARBA"/>
</dbReference>
<dbReference type="InterPro" id="IPR041057">
    <property type="entry name" value="ZHX_Znf_C2H2"/>
</dbReference>
<reference evidence="37" key="1">
    <citation type="submission" date="2021-04" db="EMBL/GenBank/DDBJ databases">
        <authorList>
            <consortium name="Wellcome Sanger Institute Data Sharing"/>
        </authorList>
    </citation>
    <scope>NUCLEOTIDE SEQUENCE [LARGE SCALE GENOMIC DNA]</scope>
</reference>
<dbReference type="InterPro" id="IPR009057">
    <property type="entry name" value="Homeodomain-like_sf"/>
</dbReference>
<dbReference type="PANTHER" id="PTHR19853:SF1">
    <property type="entry name" value="TBC1 DOMAIN FAMILY MEMBER 31"/>
    <property type="match status" value="1"/>
</dbReference>
<feature type="DNA-binding region" description="Homeobox" evidence="29">
    <location>
        <begin position="453"/>
        <end position="502"/>
    </location>
</feature>
<dbReference type="GO" id="GO:0060271">
    <property type="term" value="P:cilium assembly"/>
    <property type="evidence" value="ECO:0007669"/>
    <property type="project" value="UniProtKB-ARBA"/>
</dbReference>
<feature type="domain" description="Rab-GAP TBC" evidence="35">
    <location>
        <begin position="1194"/>
        <end position="1369"/>
    </location>
</feature>
<feature type="domain" description="Homeobox" evidence="34">
    <location>
        <begin position="451"/>
        <end position="501"/>
    </location>
</feature>
<evidence type="ECO:0000256" key="14">
    <source>
        <dbReference type="ARBA" id="ARBA00022771"/>
    </source>
</evidence>
<dbReference type="InterPro" id="IPR001680">
    <property type="entry name" value="WD40_rpt"/>
</dbReference>
<keyword evidence="26" id="KW-0966">Cell projection</keyword>
<keyword evidence="24" id="KW-0206">Cytoskeleton</keyword>
<comment type="function">
    <text evidence="1">Sequence-specific transcription factor which is part of a developmental regulatory system that provides cells with specific positional identities on the anterior-posterior axis.</text>
</comment>
<feature type="region of interest" description="Disordered" evidence="33">
    <location>
        <begin position="1"/>
        <end position="79"/>
    </location>
</feature>
<keyword evidence="9" id="KW-1017">Isopeptide bond</keyword>
<dbReference type="SUPFAM" id="SSF47923">
    <property type="entry name" value="Ypt/Rab-GAP domain of gyp1p"/>
    <property type="match status" value="1"/>
</dbReference>
<evidence type="ECO:0000256" key="19">
    <source>
        <dbReference type="ARBA" id="ARBA00023015"/>
    </source>
</evidence>
<evidence type="ECO:0000313" key="37">
    <source>
        <dbReference type="Ensembl" id="ENSSAUP00010043052.1"/>
    </source>
</evidence>
<evidence type="ECO:0000313" key="38">
    <source>
        <dbReference type="Proteomes" id="UP000472265"/>
    </source>
</evidence>
<keyword evidence="15" id="KW-0221">Differentiation</keyword>
<evidence type="ECO:0000256" key="2">
    <source>
        <dbReference type="ARBA" id="ARBA00004120"/>
    </source>
</evidence>
<keyword evidence="21 29" id="KW-0238">DNA-binding</keyword>
<keyword evidence="23" id="KW-0804">Transcription</keyword>
<evidence type="ECO:0000256" key="5">
    <source>
        <dbReference type="ARBA" id="ARBA00007440"/>
    </source>
</evidence>
<evidence type="ECO:0000256" key="10">
    <source>
        <dbReference type="ARBA" id="ARBA00022553"/>
    </source>
</evidence>
<keyword evidence="17" id="KW-0862">Zinc</keyword>
<evidence type="ECO:0000256" key="26">
    <source>
        <dbReference type="ARBA" id="ARBA00023273"/>
    </source>
</evidence>
<reference evidence="37" key="3">
    <citation type="submission" date="2025-09" db="UniProtKB">
        <authorList>
            <consortium name="Ensembl"/>
        </authorList>
    </citation>
    <scope>IDENTIFICATION</scope>
</reference>
<dbReference type="InterPro" id="IPR036322">
    <property type="entry name" value="WD40_repeat_dom_sf"/>
</dbReference>
<dbReference type="GeneTree" id="ENSGT00940000153859"/>
<dbReference type="SUPFAM" id="SSF57667">
    <property type="entry name" value="beta-beta-alpha zinc fingers"/>
    <property type="match status" value="2"/>
</dbReference>
<feature type="repeat" description="WD" evidence="30">
    <location>
        <begin position="1073"/>
        <end position="1114"/>
    </location>
</feature>
<dbReference type="Gene3D" id="1.10.472.80">
    <property type="entry name" value="Ypt/Rab-GAP domain of gyp1p, domain 3"/>
    <property type="match status" value="1"/>
</dbReference>
<dbReference type="GO" id="GO:0003677">
    <property type="term" value="F:DNA binding"/>
    <property type="evidence" value="ECO:0007669"/>
    <property type="project" value="UniProtKB-UniRule"/>
</dbReference>
<dbReference type="InterPro" id="IPR001356">
    <property type="entry name" value="HD"/>
</dbReference>
<keyword evidence="8" id="KW-0678">Repressor</keyword>
<evidence type="ECO:0000256" key="16">
    <source>
        <dbReference type="ARBA" id="ARBA00022794"/>
    </source>
</evidence>
<reference evidence="37" key="2">
    <citation type="submission" date="2025-08" db="UniProtKB">
        <authorList>
            <consortium name="Ensembl"/>
        </authorList>
    </citation>
    <scope>IDENTIFICATION</scope>
</reference>
<dbReference type="Ensembl" id="ENSSAUT00010045315.1">
    <property type="protein sequence ID" value="ENSSAUP00010043052.1"/>
    <property type="gene ID" value="ENSSAUG00010016780.1"/>
</dbReference>
<evidence type="ECO:0000256" key="6">
    <source>
        <dbReference type="ARBA" id="ARBA00014199"/>
    </source>
</evidence>
<evidence type="ECO:0000256" key="27">
    <source>
        <dbReference type="ARBA" id="ARBA00034464"/>
    </source>
</evidence>
<dbReference type="PROSITE" id="PS50082">
    <property type="entry name" value="WD_REPEATS_2"/>
    <property type="match status" value="1"/>
</dbReference>
<evidence type="ECO:0000256" key="21">
    <source>
        <dbReference type="ARBA" id="ARBA00023125"/>
    </source>
</evidence>
<dbReference type="GO" id="GO:0036064">
    <property type="term" value="C:ciliary basal body"/>
    <property type="evidence" value="ECO:0007669"/>
    <property type="project" value="TreeGrafter"/>
</dbReference>
<dbReference type="InParanoid" id="A0A671WVI9"/>
<evidence type="ECO:0000256" key="4">
    <source>
        <dbReference type="ARBA" id="ARBA00004607"/>
    </source>
</evidence>
<dbReference type="Proteomes" id="UP000472265">
    <property type="component" value="Chromosome 17"/>
</dbReference>
<evidence type="ECO:0000256" key="33">
    <source>
        <dbReference type="SAM" id="MobiDB-lite"/>
    </source>
</evidence>
<keyword evidence="14 28" id="KW-0863">Zinc-finger</keyword>
<sequence length="1754" mass="198030">MSSRRKASTPCMIRPDQTMVELDDDTEDSHVTEVNTSDKTPMETDISAETEPPVELDPPTAPDKPAADPPDLSKPQRRQQGGYECKYCPFSTQNLNTFKEHVDANHPNVILNPLYLCAVCNFNTKKFDNLTEHNERCHPGESNFKFKRIKMNNQTILEQTIEGFSNSAVIYNTSSAISGKGDELGMLPLSKPTTVKIGKPKVMLSDNKRTELGKLAPDLAKKPITALNVNGTVIIPESTLLKADGLSHIMPSLQRPLNYTQVPKIAVPLNTTKYNPSLDDNLTLISSFNKFPYPTQAELSWLTAASKHPEEQIKVWFTTQRLKQGISWSPEEVEEARKKMFNGTISSVPQTFVVAPQLNSQSSTSVLQSLPCQLLGQTSLVLTPVANGSTVTCAPIALTMTNQSLKRPLASPVIATESKRPSIIQTISAPMAASKLVSPKLLSFTVDPNKTAEQLSVLRSSYTQCPFPEEDEIYRLIETTGLSRGEIKKWFSEQRLLNLKGMWQVTSAPKDGPVKKVVPTQFPLLERVKGKSSEQLKALEESFQRSSSPTEAHLDQLAQETKLSKTEVDCWFSERRGLRDNMEKALLTMASKSTEDRVERPGALLNGASHHREQDGKSLHSSPHPPILSSSSSSSSPPMFCRTQWPSPEEYSQLEVQTSLGRTDIVRWFKDHRSALKNGETLDWMENQNLAEQQKVGQEQNGQSSEKNQISSEHLKRISATEMNDQACADRLQNSVSPLASHATANWGSNSKLALSKGDILLSHIYNEYLTDVFKMEVTDIGNKEEGKVWHRKPTPGKGVLVTVVRTAQQAKTVRFLHVAFDTTGDTFLAGDHHGNIYVFDISRNRFRLVQKTGQACTALAFSLRRTTEFLVALADNTIKCFDKDTKQLVSWMRGHEGAVSSISVHSSGRYAISTSLDTAQLWDLDTFQRKRKLNIKQSVGIQRVFFLPLSNTILSCFSDDSIFAWESDTLFCKYQLPVPDCGPKISYKAFAVTRDGKSLAAGGRSNLLHLWCLDSRQLVRVIQMPTQVRTVRQLEFLPDSFDGGASQTLGVLSQDGMMRFINIHTCKLLFHMGSHDNAITTVAVSPNGRHVAAIMDNGSINVYSVQSLTQELNKPPPSQVAVVSGGDADQELSNLKVKVRSEVVQRPAKSSGRRTQVKILRPPAGSTAEDKENELPAGLNKKRLVALLKAFGEYPAKYRMFVWRSLLCLPENHASYSSLTDKGLHSAYLTLHDKYPIKSHKLQRGLQRVLSALAHWAAIFGEVEYLPLIAFPFVKLFQNNPMLCFEVVATVIVNWCQHWFEYFPNPPLNILSMAENVLAHHDKELLQHLVDCGITSQLYVWPLLETLFSEVLTRDEWLRVFDSIFSNHPSFLLMACVAYIICCREPLLLCSQKQDFEYFFHHRNNLDVTAMIKEAYRLMGSTPADIHPRTMLSDFTPLTKDQYPVFNQYPEFIVEYQSREREKIRLQEMEYLRERQEVSALRADFVRRQAEEEACYAQQELLQKAEEQRRNILAQEEEKLTQQRAKLAAMKRELKVKEIQLLDATRSRFFKNQQDLKASQIQELEQEISRKMDLRERETAAAVQDLEVRQMELEAQRKRLEQVRRMLNYQSHSHSNTDFGKGNFLSLHTHTQALEESLAEACQLGLESDWQREVAERLQQVDAEQERKRERLAELHRRTLAEEERLADTVRDVAGRKAGLCMFSLDRGRAQLDSSERELLKEIRELRQKLAARAKEGSSASSQSVHTLPSVSQ</sequence>
<dbReference type="GO" id="GO:0030154">
    <property type="term" value="P:cell differentiation"/>
    <property type="evidence" value="ECO:0007669"/>
    <property type="project" value="UniProtKB-KW"/>
</dbReference>
<name>A0A671WVI9_SPAAU</name>
<dbReference type="SMART" id="SM00320">
    <property type="entry name" value="WD40"/>
    <property type="match status" value="7"/>
</dbReference>
<evidence type="ECO:0000256" key="1">
    <source>
        <dbReference type="ARBA" id="ARBA00003263"/>
    </source>
</evidence>
<evidence type="ECO:0000256" key="15">
    <source>
        <dbReference type="ARBA" id="ARBA00022782"/>
    </source>
</evidence>
<feature type="region of interest" description="Disordered" evidence="33">
    <location>
        <begin position="608"/>
        <end position="645"/>
    </location>
</feature>
<feature type="domain" description="Homeobox" evidence="34">
    <location>
        <begin position="532"/>
        <end position="576"/>
    </location>
</feature>
<dbReference type="FunFam" id="2.130.10.10:FF:000722">
    <property type="entry name" value="TBC1 domain family member 31"/>
    <property type="match status" value="1"/>
</dbReference>
<evidence type="ECO:0000256" key="30">
    <source>
        <dbReference type="PROSITE-ProRule" id="PRU00221"/>
    </source>
</evidence>
<comment type="subcellular location">
    <subcellularLocation>
        <location evidence="2">Cytoplasm</location>
        <location evidence="2">Cytoskeleton</location>
        <location evidence="2">Cilium basal body</location>
    </subcellularLocation>
    <subcellularLocation>
        <location evidence="4">Cytoplasm</location>
        <location evidence="4">Cytoskeleton</location>
        <location evidence="4">Microtubule organizing center</location>
        <location evidence="4">Centrosome</location>
        <location evidence="4">Centriolar satellite</location>
    </subcellularLocation>
    <subcellularLocation>
        <location evidence="3 29 31">Nucleus</location>
    </subcellularLocation>
</comment>
<dbReference type="SUPFAM" id="SSF46689">
    <property type="entry name" value="Homeodomain-like"/>
    <property type="match status" value="4"/>
</dbReference>
<dbReference type="InterPro" id="IPR051570">
    <property type="entry name" value="TBC1_cilium_biogenesis"/>
</dbReference>
<feature type="DNA-binding region" description="Homeobox" evidence="29">
    <location>
        <begin position="286"/>
        <end position="328"/>
    </location>
</feature>
<feature type="compositionally biased region" description="Low complexity" evidence="33">
    <location>
        <begin position="619"/>
        <end position="638"/>
    </location>
</feature>
<evidence type="ECO:0000256" key="8">
    <source>
        <dbReference type="ARBA" id="ARBA00022491"/>
    </source>
</evidence>
<evidence type="ECO:0000256" key="20">
    <source>
        <dbReference type="ARBA" id="ARBA00023054"/>
    </source>
</evidence>
<proteinExistence type="inferred from homology"/>
<dbReference type="FunFam" id="1.10.10.60:FF:000311">
    <property type="entry name" value="Zinc fingers and homeoboxes 2a"/>
    <property type="match status" value="1"/>
</dbReference>
<dbReference type="GO" id="GO:0034451">
    <property type="term" value="C:centriolar satellite"/>
    <property type="evidence" value="ECO:0007669"/>
    <property type="project" value="UniProtKB-SubCell"/>
</dbReference>
<dbReference type="Gene3D" id="3.30.160.60">
    <property type="entry name" value="Classic Zinc Finger"/>
    <property type="match status" value="1"/>
</dbReference>
<evidence type="ECO:0000259" key="36">
    <source>
        <dbReference type="PROSITE" id="PS50157"/>
    </source>
</evidence>
<evidence type="ECO:0000259" key="35">
    <source>
        <dbReference type="PROSITE" id="PS50086"/>
    </source>
</evidence>
<keyword evidence="19" id="KW-0805">Transcription regulation</keyword>
<evidence type="ECO:0000256" key="11">
    <source>
        <dbReference type="ARBA" id="ARBA00022574"/>
    </source>
</evidence>
<dbReference type="Gene3D" id="2.130.10.10">
    <property type="entry name" value="YVTN repeat-like/Quinoprotein amine dehydrogenase"/>
    <property type="match status" value="2"/>
</dbReference>
<evidence type="ECO:0000256" key="9">
    <source>
        <dbReference type="ARBA" id="ARBA00022499"/>
    </source>
</evidence>
<dbReference type="FunFam" id="3.30.160.60:FF:000296">
    <property type="entry name" value="Zinc fingers and homeoboxes protein 1"/>
    <property type="match status" value="1"/>
</dbReference>
<dbReference type="InterPro" id="IPR000195">
    <property type="entry name" value="Rab-GAP-TBC_dom"/>
</dbReference>
<evidence type="ECO:0000256" key="17">
    <source>
        <dbReference type="ARBA" id="ARBA00022833"/>
    </source>
</evidence>
<dbReference type="InterPro" id="IPR013087">
    <property type="entry name" value="Znf_C2H2_type"/>
</dbReference>
<dbReference type="InterPro" id="IPR035969">
    <property type="entry name" value="Rab-GAP_TBC_sf"/>
</dbReference>
<dbReference type="SMART" id="SM00389">
    <property type="entry name" value="HOX"/>
    <property type="match status" value="4"/>
</dbReference>
<keyword evidence="12" id="KW-0479">Metal-binding</keyword>
<protein>
    <recommendedName>
        <fullName evidence="6">TBC1 domain family member 31</fullName>
    </recommendedName>
</protein>
<feature type="region of interest" description="Disordered" evidence="33">
    <location>
        <begin position="1732"/>
        <end position="1754"/>
    </location>
</feature>
<keyword evidence="11 30" id="KW-0853">WD repeat</keyword>
<evidence type="ECO:0000256" key="28">
    <source>
        <dbReference type="PROSITE-ProRule" id="PRU00042"/>
    </source>
</evidence>
<keyword evidence="22 29" id="KW-0371">Homeobox</keyword>
<keyword evidence="20 32" id="KW-0175">Coiled coil</keyword>
<feature type="domain" description="Homeobox" evidence="34">
    <location>
        <begin position="284"/>
        <end position="327"/>
    </location>
</feature>
<evidence type="ECO:0000256" key="29">
    <source>
        <dbReference type="PROSITE-ProRule" id="PRU00108"/>
    </source>
</evidence>
<dbReference type="FunFam" id="1.10.472.80:FF:000022">
    <property type="entry name" value="TBC1 domain family, member 31"/>
    <property type="match status" value="1"/>
</dbReference>
<evidence type="ECO:0000256" key="31">
    <source>
        <dbReference type="RuleBase" id="RU000682"/>
    </source>
</evidence>
<evidence type="ECO:0000256" key="25">
    <source>
        <dbReference type="ARBA" id="ARBA00023242"/>
    </source>
</evidence>
<dbReference type="InterPro" id="IPR036236">
    <property type="entry name" value="Znf_C2H2_sf"/>
</dbReference>
<dbReference type="SMART" id="SM00355">
    <property type="entry name" value="ZnF_C2H2"/>
    <property type="match status" value="2"/>
</dbReference>
<dbReference type="GO" id="GO:0008270">
    <property type="term" value="F:zinc ion binding"/>
    <property type="evidence" value="ECO:0007669"/>
    <property type="project" value="UniProtKB-KW"/>
</dbReference>
<keyword evidence="25 29" id="KW-0539">Nucleus</keyword>
<dbReference type="Gene3D" id="1.10.10.60">
    <property type="entry name" value="Homeodomain-like"/>
    <property type="match status" value="4"/>
</dbReference>
<evidence type="ECO:0000256" key="3">
    <source>
        <dbReference type="ARBA" id="ARBA00004123"/>
    </source>
</evidence>
<evidence type="ECO:0000256" key="18">
    <source>
        <dbReference type="ARBA" id="ARBA00022843"/>
    </source>
</evidence>
<evidence type="ECO:0000256" key="12">
    <source>
        <dbReference type="ARBA" id="ARBA00022723"/>
    </source>
</evidence>
<keyword evidence="10" id="KW-0597">Phosphoprotein</keyword>
<keyword evidence="38" id="KW-1185">Reference proteome</keyword>
<dbReference type="GO" id="GO:0005634">
    <property type="term" value="C:nucleus"/>
    <property type="evidence" value="ECO:0007669"/>
    <property type="project" value="UniProtKB-SubCell"/>
</dbReference>
<keyword evidence="7" id="KW-0963">Cytoplasm</keyword>
<keyword evidence="18" id="KW-0832">Ubl conjugation</keyword>
<dbReference type="InterPro" id="IPR015943">
    <property type="entry name" value="WD40/YVTN_repeat-like_dom_sf"/>
</dbReference>
<feature type="coiled-coil region" evidence="32">
    <location>
        <begin position="1489"/>
        <end position="1607"/>
    </location>
</feature>
<dbReference type="Pfam" id="PF00046">
    <property type="entry name" value="Homeodomain"/>
    <property type="match status" value="2"/>
</dbReference>
<organism evidence="37 38">
    <name type="scientific">Sparus aurata</name>
    <name type="common">Gilthead sea bream</name>
    <dbReference type="NCBI Taxonomy" id="8175"/>
    <lineage>
        <taxon>Eukaryota</taxon>
        <taxon>Metazoa</taxon>
        <taxon>Chordata</taxon>
        <taxon>Craniata</taxon>
        <taxon>Vertebrata</taxon>
        <taxon>Euteleostomi</taxon>
        <taxon>Actinopterygii</taxon>
        <taxon>Neopterygii</taxon>
        <taxon>Teleostei</taxon>
        <taxon>Neoteleostei</taxon>
        <taxon>Acanthomorphata</taxon>
        <taxon>Eupercaria</taxon>
        <taxon>Spariformes</taxon>
        <taxon>Sparidae</taxon>
        <taxon>Sparus</taxon>
    </lineage>
</organism>
<dbReference type="PROSITE" id="PS50157">
    <property type="entry name" value="ZINC_FINGER_C2H2_2"/>
    <property type="match status" value="1"/>
</dbReference>
<dbReference type="PROSITE" id="PS50071">
    <property type="entry name" value="HOMEOBOX_2"/>
    <property type="match status" value="3"/>
</dbReference>
<keyword evidence="16" id="KW-0970">Cilium biogenesis/degradation</keyword>
<dbReference type="CDD" id="cd00086">
    <property type="entry name" value="homeodomain"/>
    <property type="match status" value="3"/>
</dbReference>
<dbReference type="Pfam" id="PF00566">
    <property type="entry name" value="RabGAP-TBC"/>
    <property type="match status" value="1"/>
</dbReference>
<dbReference type="Pfam" id="PF00400">
    <property type="entry name" value="WD40"/>
    <property type="match status" value="2"/>
</dbReference>
<feature type="DNA-binding region" description="Homeobox" evidence="29">
    <location>
        <begin position="534"/>
        <end position="577"/>
    </location>
</feature>
<comment type="similarity">
    <text evidence="5">Belongs to the ZHX family.</text>
</comment>
<dbReference type="FunCoup" id="A0A671WVI9">
    <property type="interactions" value="645"/>
</dbReference>
<keyword evidence="13" id="KW-0677">Repeat</keyword>
<evidence type="ECO:0000256" key="23">
    <source>
        <dbReference type="ARBA" id="ARBA00023163"/>
    </source>
</evidence>
<comment type="function">
    <text evidence="27">Molecular adapter which is involved in cilium biogenesis. Part of a functional complex including OFD1 a centriolar protein involved in cilium assembly. Could regulate the cAMP-dependent phosphorylation of OFD1, and its subsequent ubiquitination by PJA2 which ultimately leads to its proteasomal degradation.</text>
</comment>
<dbReference type="Pfam" id="PF18387">
    <property type="entry name" value="zf_C2H2_ZHX"/>
    <property type="match status" value="1"/>
</dbReference>
<evidence type="ECO:0000256" key="22">
    <source>
        <dbReference type="ARBA" id="ARBA00023155"/>
    </source>
</evidence>
<dbReference type="SUPFAM" id="SSF50978">
    <property type="entry name" value="WD40 repeat-like"/>
    <property type="match status" value="1"/>
</dbReference>
<evidence type="ECO:0000256" key="7">
    <source>
        <dbReference type="ARBA" id="ARBA00022490"/>
    </source>
</evidence>
<dbReference type="PANTHER" id="PTHR19853">
    <property type="entry name" value="WD REPEAT CONTAINING PROTEIN 3 WDR3"/>
    <property type="match status" value="1"/>
</dbReference>
<evidence type="ECO:0000256" key="32">
    <source>
        <dbReference type="SAM" id="Coils"/>
    </source>
</evidence>
<gene>
    <name evidence="37" type="primary">TBC1D31</name>
    <name evidence="37" type="synonym">tbc1d31</name>
</gene>
<evidence type="ECO:0000256" key="24">
    <source>
        <dbReference type="ARBA" id="ARBA00023212"/>
    </source>
</evidence>
<evidence type="ECO:0000259" key="34">
    <source>
        <dbReference type="PROSITE" id="PS50071"/>
    </source>
</evidence>
<evidence type="ECO:0000256" key="13">
    <source>
        <dbReference type="ARBA" id="ARBA00022737"/>
    </source>
</evidence>
<dbReference type="PROSITE" id="PS50086">
    <property type="entry name" value="TBC_RABGAP"/>
    <property type="match status" value="1"/>
</dbReference>
<feature type="domain" description="C2H2-type" evidence="36">
    <location>
        <begin position="115"/>
        <end position="143"/>
    </location>
</feature>